<accession>A0A5C3NGT0</accession>
<evidence type="ECO:0000256" key="6">
    <source>
        <dbReference type="ARBA" id="ARBA00022968"/>
    </source>
</evidence>
<dbReference type="STRING" id="5364.A0A5C3NGT0"/>
<keyword evidence="8" id="KW-0333">Golgi apparatus</keyword>
<dbReference type="OrthoDB" id="2139606at2759"/>
<evidence type="ECO:0000313" key="12">
    <source>
        <dbReference type="EMBL" id="TFK57099.1"/>
    </source>
</evidence>
<keyword evidence="4" id="KW-0808">Transferase</keyword>
<feature type="compositionally biased region" description="Low complexity" evidence="10">
    <location>
        <begin position="109"/>
        <end position="118"/>
    </location>
</feature>
<evidence type="ECO:0000256" key="5">
    <source>
        <dbReference type="ARBA" id="ARBA00022692"/>
    </source>
</evidence>
<dbReference type="Proteomes" id="UP000305948">
    <property type="component" value="Unassembled WGS sequence"/>
</dbReference>
<evidence type="ECO:0000256" key="10">
    <source>
        <dbReference type="SAM" id="MobiDB-lite"/>
    </source>
</evidence>
<evidence type="ECO:0000256" key="9">
    <source>
        <dbReference type="ARBA" id="ARBA00023136"/>
    </source>
</evidence>
<dbReference type="EMBL" id="ML213503">
    <property type="protein sequence ID" value="TFK57099.1"/>
    <property type="molecule type" value="Genomic_DNA"/>
</dbReference>
<keyword evidence="5 11" id="KW-0812">Transmembrane</keyword>
<sequence length="761" mass="85920">MALSLGLLPSRSSPRASHADEYEASSGTESSETPSRRSSGYYPRPRNPFVASSSIPSSLLQNPSRVPTPSSDYYRHHPSGVSSRSVCSTATSTPLPSRSASPLPHFLASGSSSACTSDSESEPYESTSPLLNGPRGPWWREDRRRWWMFGAPTRRRRRRGFSWWRRLKRGVRKIVQHPFFPSQPITIILTLLLLTILGIFITLLLIHILNPDKEPLPWRVYCSSLSPYNSERISLLSSGVHIIPPANELNYYPPPFPPDNLDSLPPAGVFIGVFSLDSSYERRMLVRSSWASHPRSREGALEGDGGNGTSRTIVRFILGQPSGRLERRIRLEMETYNDIIILPISENMNSGKTHAFFTWASNYASVPPYYFNTSISPPDFSYSNFTSSPSPVAKHDPVLARQDSLSKRPQPWVRPDYVVKTDDDSFVMLAELEARLRVELHTRPPPANSTVTNPHAPRADIPLTTNSPRPSSSGLVPAVDPALTSNDPMIYWGYLVKHRFMAGELYALSWSLVDWVARDPVVKSMTSGAEDKQTAKWMEKHPRANEVRWRSEHCWIYDHPRAGTVYSHGFLFPSETTRVKKSMQGLFHGDQRMIDYFNNVTDSSSTQWFVDQPTPTQWAHSSVSTFNVRYTPPVPDLTILQSVEALVEGSDMSSLRGGSPMTPEYAWTHREGRRRRYENKRVGGTVVVHFVKKHVWWLETAYALLEGPEKSESELQSRVDELEDAIDWDPRGDSDETTTESNPKAHKSIRSTLRTSTTHRL</sequence>
<gene>
    <name evidence="12" type="ORF">OE88DRAFT_1619715</name>
</gene>
<feature type="compositionally biased region" description="Low complexity" evidence="10">
    <location>
        <begin position="750"/>
        <end position="761"/>
    </location>
</feature>
<feature type="region of interest" description="Disordered" evidence="10">
    <location>
        <begin position="442"/>
        <end position="479"/>
    </location>
</feature>
<feature type="compositionally biased region" description="Basic and acidic residues" evidence="10">
    <location>
        <begin position="708"/>
        <end position="720"/>
    </location>
</feature>
<evidence type="ECO:0000256" key="3">
    <source>
        <dbReference type="ARBA" id="ARBA00022676"/>
    </source>
</evidence>
<evidence type="ECO:0000256" key="4">
    <source>
        <dbReference type="ARBA" id="ARBA00022679"/>
    </source>
</evidence>
<evidence type="ECO:0000256" key="8">
    <source>
        <dbReference type="ARBA" id="ARBA00023034"/>
    </source>
</evidence>
<organism evidence="12 13">
    <name type="scientific">Heliocybe sulcata</name>
    <dbReference type="NCBI Taxonomy" id="5364"/>
    <lineage>
        <taxon>Eukaryota</taxon>
        <taxon>Fungi</taxon>
        <taxon>Dikarya</taxon>
        <taxon>Basidiomycota</taxon>
        <taxon>Agaricomycotina</taxon>
        <taxon>Agaricomycetes</taxon>
        <taxon>Gloeophyllales</taxon>
        <taxon>Gloeophyllaceae</taxon>
        <taxon>Heliocybe</taxon>
    </lineage>
</organism>
<feature type="region of interest" description="Disordered" evidence="10">
    <location>
        <begin position="708"/>
        <end position="761"/>
    </location>
</feature>
<dbReference type="GO" id="GO:0016758">
    <property type="term" value="F:hexosyltransferase activity"/>
    <property type="evidence" value="ECO:0007669"/>
    <property type="project" value="InterPro"/>
</dbReference>
<keyword evidence="9 11" id="KW-0472">Membrane</keyword>
<name>A0A5C3NGT0_9AGAM</name>
<feature type="compositionally biased region" description="Polar residues" evidence="10">
    <location>
        <begin position="50"/>
        <end position="71"/>
    </location>
</feature>
<comment type="similarity">
    <text evidence="2">Belongs to the glycosyltransferase 31 family.</text>
</comment>
<evidence type="ECO:0000256" key="11">
    <source>
        <dbReference type="SAM" id="Phobius"/>
    </source>
</evidence>
<reference evidence="12 13" key="1">
    <citation type="journal article" date="2019" name="Nat. Ecol. Evol.">
        <title>Megaphylogeny resolves global patterns of mushroom evolution.</title>
        <authorList>
            <person name="Varga T."/>
            <person name="Krizsan K."/>
            <person name="Foldi C."/>
            <person name="Dima B."/>
            <person name="Sanchez-Garcia M."/>
            <person name="Sanchez-Ramirez S."/>
            <person name="Szollosi G.J."/>
            <person name="Szarkandi J.G."/>
            <person name="Papp V."/>
            <person name="Albert L."/>
            <person name="Andreopoulos W."/>
            <person name="Angelini C."/>
            <person name="Antonin V."/>
            <person name="Barry K.W."/>
            <person name="Bougher N.L."/>
            <person name="Buchanan P."/>
            <person name="Buyck B."/>
            <person name="Bense V."/>
            <person name="Catcheside P."/>
            <person name="Chovatia M."/>
            <person name="Cooper J."/>
            <person name="Damon W."/>
            <person name="Desjardin D."/>
            <person name="Finy P."/>
            <person name="Geml J."/>
            <person name="Haridas S."/>
            <person name="Hughes K."/>
            <person name="Justo A."/>
            <person name="Karasinski D."/>
            <person name="Kautmanova I."/>
            <person name="Kiss B."/>
            <person name="Kocsube S."/>
            <person name="Kotiranta H."/>
            <person name="LaButti K.M."/>
            <person name="Lechner B.E."/>
            <person name="Liimatainen K."/>
            <person name="Lipzen A."/>
            <person name="Lukacs Z."/>
            <person name="Mihaltcheva S."/>
            <person name="Morgado L.N."/>
            <person name="Niskanen T."/>
            <person name="Noordeloos M.E."/>
            <person name="Ohm R.A."/>
            <person name="Ortiz-Santana B."/>
            <person name="Ovrebo C."/>
            <person name="Racz N."/>
            <person name="Riley R."/>
            <person name="Savchenko A."/>
            <person name="Shiryaev A."/>
            <person name="Soop K."/>
            <person name="Spirin V."/>
            <person name="Szebenyi C."/>
            <person name="Tomsovsky M."/>
            <person name="Tulloss R.E."/>
            <person name="Uehling J."/>
            <person name="Grigoriev I.V."/>
            <person name="Vagvolgyi C."/>
            <person name="Papp T."/>
            <person name="Martin F.M."/>
            <person name="Miettinen O."/>
            <person name="Hibbett D.S."/>
            <person name="Nagy L.G."/>
        </authorList>
    </citation>
    <scope>NUCLEOTIDE SEQUENCE [LARGE SCALE GENOMIC DNA]</scope>
    <source>
        <strain evidence="12 13">OMC1185</strain>
    </source>
</reference>
<dbReference type="PANTHER" id="PTHR11214:SF333">
    <property type="entry name" value="GLYCOSYLTRANSFERASE FAMILY 31 PROTEIN"/>
    <property type="match status" value="1"/>
</dbReference>
<feature type="compositionally biased region" description="Polar residues" evidence="10">
    <location>
        <begin position="463"/>
        <end position="474"/>
    </location>
</feature>
<feature type="compositionally biased region" description="Low complexity" evidence="10">
    <location>
        <begin position="25"/>
        <end position="48"/>
    </location>
</feature>
<dbReference type="InterPro" id="IPR002659">
    <property type="entry name" value="Glyco_trans_31"/>
</dbReference>
<keyword evidence="13" id="KW-1185">Reference proteome</keyword>
<evidence type="ECO:0000256" key="1">
    <source>
        <dbReference type="ARBA" id="ARBA00004323"/>
    </source>
</evidence>
<dbReference type="GO" id="GO:0000139">
    <property type="term" value="C:Golgi membrane"/>
    <property type="evidence" value="ECO:0007669"/>
    <property type="project" value="UniProtKB-SubCell"/>
</dbReference>
<keyword evidence="7 11" id="KW-1133">Transmembrane helix</keyword>
<feature type="compositionally biased region" description="Low complexity" evidence="10">
    <location>
        <begin position="1"/>
        <end position="16"/>
    </location>
</feature>
<comment type="subcellular location">
    <subcellularLocation>
        <location evidence="1">Golgi apparatus membrane</location>
        <topology evidence="1">Single-pass type II membrane protein</topology>
    </subcellularLocation>
</comment>
<keyword evidence="6" id="KW-0735">Signal-anchor</keyword>
<protein>
    <recommendedName>
        <fullName evidence="14">Glycosyltransferase family 31 protein</fullName>
    </recommendedName>
</protein>
<feature type="transmembrane region" description="Helical" evidence="11">
    <location>
        <begin position="185"/>
        <end position="209"/>
    </location>
</feature>
<proteinExistence type="inferred from homology"/>
<keyword evidence="3" id="KW-0328">Glycosyltransferase</keyword>
<dbReference type="AlphaFoldDB" id="A0A5C3NGT0"/>
<feature type="compositionally biased region" description="Polar residues" evidence="10">
    <location>
        <begin position="80"/>
        <end position="100"/>
    </location>
</feature>
<dbReference type="PANTHER" id="PTHR11214">
    <property type="entry name" value="BETA-1,3-N-ACETYLGLUCOSAMINYLTRANSFERASE"/>
    <property type="match status" value="1"/>
</dbReference>
<evidence type="ECO:0000313" key="13">
    <source>
        <dbReference type="Proteomes" id="UP000305948"/>
    </source>
</evidence>
<dbReference type="GO" id="GO:0051072">
    <property type="term" value="P:4,6-pyruvylated galactose residue biosynthetic process"/>
    <property type="evidence" value="ECO:0007669"/>
    <property type="project" value="TreeGrafter"/>
</dbReference>
<feature type="region of interest" description="Disordered" evidence="10">
    <location>
        <begin position="1"/>
        <end position="131"/>
    </location>
</feature>
<evidence type="ECO:0000256" key="2">
    <source>
        <dbReference type="ARBA" id="ARBA00008661"/>
    </source>
</evidence>
<evidence type="ECO:0000256" key="7">
    <source>
        <dbReference type="ARBA" id="ARBA00022989"/>
    </source>
</evidence>
<evidence type="ECO:0008006" key="14">
    <source>
        <dbReference type="Google" id="ProtNLM"/>
    </source>
</evidence>